<feature type="non-terminal residue" evidence="2">
    <location>
        <position position="1"/>
    </location>
</feature>
<evidence type="ECO:0000313" key="3">
    <source>
        <dbReference type="Proteomes" id="UP000326799"/>
    </source>
</evidence>
<feature type="compositionally biased region" description="Basic and acidic residues" evidence="1">
    <location>
        <begin position="38"/>
        <end position="57"/>
    </location>
</feature>
<dbReference type="Proteomes" id="UP000326799">
    <property type="component" value="Unassembled WGS sequence"/>
</dbReference>
<dbReference type="AlphaFoldDB" id="A0A5N6ETL3"/>
<feature type="region of interest" description="Disordered" evidence="1">
    <location>
        <begin position="1"/>
        <end position="57"/>
    </location>
</feature>
<protein>
    <submittedName>
        <fullName evidence="2">Uncharacterized protein</fullName>
    </submittedName>
</protein>
<evidence type="ECO:0000313" key="2">
    <source>
        <dbReference type="EMBL" id="KAB8220667.1"/>
    </source>
</evidence>
<sequence length="57" mass="6136">MSQSIKWPVGDSVAERASGRRHTGKGQLSDKAASFEKGAVHGARDIGGGEKEKRKRE</sequence>
<keyword evidence="3" id="KW-1185">Reference proteome</keyword>
<proteinExistence type="predicted"/>
<organism evidence="2 3">
    <name type="scientific">Aspergillus novoparasiticus</name>
    <dbReference type="NCBI Taxonomy" id="986946"/>
    <lineage>
        <taxon>Eukaryota</taxon>
        <taxon>Fungi</taxon>
        <taxon>Dikarya</taxon>
        <taxon>Ascomycota</taxon>
        <taxon>Pezizomycotina</taxon>
        <taxon>Eurotiomycetes</taxon>
        <taxon>Eurotiomycetidae</taxon>
        <taxon>Eurotiales</taxon>
        <taxon>Aspergillaceae</taxon>
        <taxon>Aspergillus</taxon>
        <taxon>Aspergillus subgen. Circumdati</taxon>
    </lineage>
</organism>
<reference evidence="2 3" key="1">
    <citation type="submission" date="2019-04" db="EMBL/GenBank/DDBJ databases">
        <title>Fungal friends and foes A comparative genomics study of 23 Aspergillus species from section Flavi.</title>
        <authorList>
            <consortium name="DOE Joint Genome Institute"/>
            <person name="Kjaerbolling I."/>
            <person name="Vesth T.C."/>
            <person name="Frisvad J.C."/>
            <person name="Nybo J.L."/>
            <person name="Theobald S."/>
            <person name="Kildgaard S."/>
            <person name="Petersen T.I."/>
            <person name="Kuo A."/>
            <person name="Sato A."/>
            <person name="Lyhne E.K."/>
            <person name="Kogle M.E."/>
            <person name="Wiebenga A."/>
            <person name="Kun R.S."/>
            <person name="Lubbers R.J."/>
            <person name="Makela M.R."/>
            <person name="Barry K."/>
            <person name="Chovatia M."/>
            <person name="Clum A."/>
            <person name="Daum C."/>
            <person name="Haridas S."/>
            <person name="He G."/>
            <person name="LaButti K."/>
            <person name="Lipzen A."/>
            <person name="Mondo S."/>
            <person name="Pangilinan J."/>
            <person name="Riley R."/>
            <person name="Salamov A."/>
            <person name="Simmons B.A."/>
            <person name="Magnuson J.K."/>
            <person name="Henrissat B."/>
            <person name="Mortensen U.H."/>
            <person name="Larsen T.O."/>
            <person name="De vries R.P."/>
            <person name="Grigoriev I.V."/>
            <person name="Machida M."/>
            <person name="Baker S.E."/>
            <person name="Andersen M.R."/>
        </authorList>
    </citation>
    <scope>NUCLEOTIDE SEQUENCE [LARGE SCALE GENOMIC DNA]</scope>
    <source>
        <strain evidence="2 3">CBS 126849</strain>
    </source>
</reference>
<evidence type="ECO:0000256" key="1">
    <source>
        <dbReference type="SAM" id="MobiDB-lite"/>
    </source>
</evidence>
<gene>
    <name evidence="2" type="ORF">BDV33DRAFT_171947</name>
</gene>
<accession>A0A5N6ETL3</accession>
<dbReference type="EMBL" id="ML733427">
    <property type="protein sequence ID" value="KAB8220667.1"/>
    <property type="molecule type" value="Genomic_DNA"/>
</dbReference>
<name>A0A5N6ETL3_9EURO</name>